<evidence type="ECO:0000313" key="9">
    <source>
        <dbReference type="Proteomes" id="UP000320443"/>
    </source>
</evidence>
<dbReference type="InterPro" id="IPR011701">
    <property type="entry name" value="MFS"/>
</dbReference>
<dbReference type="Proteomes" id="UP000320443">
    <property type="component" value="Unassembled WGS sequence"/>
</dbReference>
<dbReference type="CDD" id="cd06173">
    <property type="entry name" value="MFS_MefA_like"/>
    <property type="match status" value="1"/>
</dbReference>
<reference evidence="8 9" key="1">
    <citation type="submission" date="2019-07" db="EMBL/GenBank/DDBJ databases">
        <title>Draft genome of C. aurimucosum strain 2274.</title>
        <authorList>
            <person name="Pacheco L.G.C."/>
            <person name="Aguiar E.R.G.R."/>
            <person name="Santos C.S."/>
            <person name="Rocha D.J.P.G."/>
            <person name="Sant'Anna L.O."/>
            <person name="Mattos-Guaraldi A.L."/>
            <person name="Santos L.S."/>
        </authorList>
    </citation>
    <scope>NUCLEOTIDE SEQUENCE [LARGE SCALE GENOMIC DNA]</scope>
    <source>
        <strain evidence="8 9">2274</strain>
    </source>
</reference>
<feature type="transmembrane region" description="Helical" evidence="6">
    <location>
        <begin position="345"/>
        <end position="366"/>
    </location>
</feature>
<evidence type="ECO:0000259" key="7">
    <source>
        <dbReference type="PROSITE" id="PS50850"/>
    </source>
</evidence>
<evidence type="ECO:0000256" key="3">
    <source>
        <dbReference type="ARBA" id="ARBA00022692"/>
    </source>
</evidence>
<organism evidence="8 9">
    <name type="scientific">Corynebacterium hiratae</name>
    <dbReference type="NCBI Taxonomy" id="3139423"/>
    <lineage>
        <taxon>Bacteria</taxon>
        <taxon>Bacillati</taxon>
        <taxon>Actinomycetota</taxon>
        <taxon>Actinomycetes</taxon>
        <taxon>Mycobacteriales</taxon>
        <taxon>Corynebacteriaceae</taxon>
        <taxon>Corynebacterium</taxon>
    </lineage>
</organism>
<feature type="transmembrane region" description="Helical" evidence="6">
    <location>
        <begin position="253"/>
        <end position="275"/>
    </location>
</feature>
<evidence type="ECO:0000256" key="2">
    <source>
        <dbReference type="ARBA" id="ARBA00022475"/>
    </source>
</evidence>
<keyword evidence="5 6" id="KW-0472">Membrane</keyword>
<evidence type="ECO:0000313" key="8">
    <source>
        <dbReference type="EMBL" id="TRX60321.1"/>
    </source>
</evidence>
<keyword evidence="4 6" id="KW-1133">Transmembrane helix</keyword>
<dbReference type="Pfam" id="PF07690">
    <property type="entry name" value="MFS_1"/>
    <property type="match status" value="1"/>
</dbReference>
<feature type="transmembrane region" description="Helical" evidence="6">
    <location>
        <begin position="287"/>
        <end position="305"/>
    </location>
</feature>
<proteinExistence type="predicted"/>
<dbReference type="InterPro" id="IPR020846">
    <property type="entry name" value="MFS_dom"/>
</dbReference>
<evidence type="ECO:0000256" key="5">
    <source>
        <dbReference type="ARBA" id="ARBA00023136"/>
    </source>
</evidence>
<feature type="transmembrane region" description="Helical" evidence="6">
    <location>
        <begin position="12"/>
        <end position="36"/>
    </location>
</feature>
<feature type="transmembrane region" description="Helical" evidence="6">
    <location>
        <begin position="42"/>
        <end position="63"/>
    </location>
</feature>
<dbReference type="InterPro" id="IPR036259">
    <property type="entry name" value="MFS_trans_sf"/>
</dbReference>
<comment type="subcellular location">
    <subcellularLocation>
        <location evidence="1">Cell membrane</location>
        <topology evidence="1">Multi-pass membrane protein</topology>
    </subcellularLocation>
</comment>
<dbReference type="EMBL" id="VKDK01000017">
    <property type="protein sequence ID" value="TRX60321.1"/>
    <property type="molecule type" value="Genomic_DNA"/>
</dbReference>
<feature type="transmembrane region" description="Helical" evidence="6">
    <location>
        <begin position="372"/>
        <end position="393"/>
    </location>
</feature>
<evidence type="ECO:0000256" key="6">
    <source>
        <dbReference type="SAM" id="Phobius"/>
    </source>
</evidence>
<protein>
    <submittedName>
        <fullName evidence="8">MFS transporter</fullName>
    </submittedName>
</protein>
<dbReference type="GO" id="GO:0022857">
    <property type="term" value="F:transmembrane transporter activity"/>
    <property type="evidence" value="ECO:0007669"/>
    <property type="project" value="InterPro"/>
</dbReference>
<keyword evidence="9" id="KW-1185">Reference proteome</keyword>
<feature type="transmembrane region" description="Helical" evidence="6">
    <location>
        <begin position="75"/>
        <end position="95"/>
    </location>
</feature>
<dbReference type="RefSeq" id="WP_083280740.1">
    <property type="nucleotide sequence ID" value="NZ_VKDK01000017.1"/>
</dbReference>
<keyword evidence="2" id="KW-1003">Cell membrane</keyword>
<name>A0A2N6TFI5_9CORY</name>
<dbReference type="GO" id="GO:0005886">
    <property type="term" value="C:plasma membrane"/>
    <property type="evidence" value="ECO:0007669"/>
    <property type="project" value="UniProtKB-SubCell"/>
</dbReference>
<feature type="transmembrane region" description="Helical" evidence="6">
    <location>
        <begin position="224"/>
        <end position="247"/>
    </location>
</feature>
<dbReference type="PANTHER" id="PTHR23513:SF6">
    <property type="entry name" value="MAJOR FACILITATOR SUPERFAMILY ASSOCIATED DOMAIN-CONTAINING PROTEIN"/>
    <property type="match status" value="1"/>
</dbReference>
<feature type="domain" description="Major facilitator superfamily (MFS) profile" evidence="7">
    <location>
        <begin position="221"/>
        <end position="411"/>
    </location>
</feature>
<evidence type="ECO:0000256" key="1">
    <source>
        <dbReference type="ARBA" id="ARBA00004651"/>
    </source>
</evidence>
<sequence>MATLMSIPGYRRLVGTMAFNQTGYAMASVIVPLLIFDISKNATLAGSVSAFGTGSLILLSLFAGALTDKFHPSVVLKRVTLAQTIIWISIALMLSFSDLPLLPIVLCIVLASALSAFDAPSEQSLIKQMVPTSDLGTANAIAHGRESTAEVFGGPSAGLLYGLNPHLALFVQGAFHAIACALVPRKPNSASANQLPEEHDTNVSVLKSSTDGFRFVFSHTGLRAITLVAAVANIPMSAFILVLIFSYRATGESAFIIGLISASFGSGVIVGSFLASKLAEVVPLGKLGTIALLTFTISLIVLTTLHSNTVATIIALFIAGLPLASFNTAIGAFTAAITPDYRMGAVTTASTIPGIFLMPFGAFLAGFGFEHWGASTTLGLISTIALIATMMTLTSAVRGIPLLSQLDEVQS</sequence>
<gene>
    <name evidence="8" type="ORF">FNY97_09675</name>
</gene>
<keyword evidence="3 6" id="KW-0812">Transmembrane</keyword>
<dbReference type="PANTHER" id="PTHR23513">
    <property type="entry name" value="INTEGRAL MEMBRANE EFFLUX PROTEIN-RELATED"/>
    <property type="match status" value="1"/>
</dbReference>
<evidence type="ECO:0000256" key="4">
    <source>
        <dbReference type="ARBA" id="ARBA00022989"/>
    </source>
</evidence>
<comment type="caution">
    <text evidence="8">The sequence shown here is derived from an EMBL/GenBank/DDBJ whole genome shotgun (WGS) entry which is preliminary data.</text>
</comment>
<dbReference type="AlphaFoldDB" id="A0A2N6TFI5"/>
<feature type="transmembrane region" description="Helical" evidence="6">
    <location>
        <begin position="311"/>
        <end position="333"/>
    </location>
</feature>
<accession>A0A2N6TFI5</accession>
<dbReference type="PROSITE" id="PS50850">
    <property type="entry name" value="MFS"/>
    <property type="match status" value="1"/>
</dbReference>
<dbReference type="SUPFAM" id="SSF103473">
    <property type="entry name" value="MFS general substrate transporter"/>
    <property type="match status" value="1"/>
</dbReference>
<dbReference type="Gene3D" id="1.20.1250.20">
    <property type="entry name" value="MFS general substrate transporter like domains"/>
    <property type="match status" value="1"/>
</dbReference>